<dbReference type="STRING" id="260084.SAMN02927928_2450"/>
<name>A0A1G4S7Q1_9CAUL</name>
<dbReference type="Proteomes" id="UP000199150">
    <property type="component" value="Unassembled WGS sequence"/>
</dbReference>
<evidence type="ECO:0000313" key="2">
    <source>
        <dbReference type="EMBL" id="SCW64409.1"/>
    </source>
</evidence>
<dbReference type="RefSeq" id="WP_090648225.1">
    <property type="nucleotide sequence ID" value="NZ_CBCRYE010000001.1"/>
</dbReference>
<dbReference type="OrthoDB" id="9812349at2"/>
<dbReference type="Pfam" id="PF05656">
    <property type="entry name" value="DUF805"/>
    <property type="match status" value="1"/>
</dbReference>
<organism evidence="2 3">
    <name type="scientific">Asticcacaulis taihuensis</name>
    <dbReference type="NCBI Taxonomy" id="260084"/>
    <lineage>
        <taxon>Bacteria</taxon>
        <taxon>Pseudomonadati</taxon>
        <taxon>Pseudomonadota</taxon>
        <taxon>Alphaproteobacteria</taxon>
        <taxon>Caulobacterales</taxon>
        <taxon>Caulobacteraceae</taxon>
        <taxon>Asticcacaulis</taxon>
    </lineage>
</organism>
<gene>
    <name evidence="2" type="ORF">SAMN02927928_2450</name>
</gene>
<dbReference type="GO" id="GO:0005886">
    <property type="term" value="C:plasma membrane"/>
    <property type="evidence" value="ECO:0007669"/>
    <property type="project" value="TreeGrafter"/>
</dbReference>
<keyword evidence="3" id="KW-1185">Reference proteome</keyword>
<keyword evidence="1" id="KW-1133">Transmembrane helix</keyword>
<keyword evidence="1" id="KW-0812">Transmembrane</keyword>
<evidence type="ECO:0000313" key="3">
    <source>
        <dbReference type="Proteomes" id="UP000199150"/>
    </source>
</evidence>
<dbReference type="InterPro" id="IPR008523">
    <property type="entry name" value="DUF805"/>
</dbReference>
<feature type="transmembrane region" description="Helical" evidence="1">
    <location>
        <begin position="95"/>
        <end position="113"/>
    </location>
</feature>
<dbReference type="AlphaFoldDB" id="A0A1G4S7Q1"/>
<proteinExistence type="predicted"/>
<protein>
    <submittedName>
        <fullName evidence="2">Uncharacterized membrane protein YhaH, DUF805 family</fullName>
    </submittedName>
</protein>
<dbReference type="EMBL" id="FMTS01000003">
    <property type="protein sequence ID" value="SCW64409.1"/>
    <property type="molecule type" value="Genomic_DNA"/>
</dbReference>
<sequence length="134" mass="15679">MNLVQFLFSFQGRVRRLHLWLFFLVLSVLYGGIFWQFGHIHVDYGSGWANGRHDWYGPGFWFIEHNPGFGLLGIVAIWMKLAVIVKRWHDRDKSGWWILITLIPFIGWLWQLIECGFMDGTQGPNKYGPSPKGL</sequence>
<accession>A0A1G4S7Q1</accession>
<feature type="transmembrane region" description="Helical" evidence="1">
    <location>
        <begin position="20"/>
        <end position="40"/>
    </location>
</feature>
<dbReference type="PANTHER" id="PTHR34980:SF3">
    <property type="entry name" value="BLR8105 PROTEIN"/>
    <property type="match status" value="1"/>
</dbReference>
<keyword evidence="1" id="KW-0472">Membrane</keyword>
<evidence type="ECO:0000256" key="1">
    <source>
        <dbReference type="SAM" id="Phobius"/>
    </source>
</evidence>
<feature type="transmembrane region" description="Helical" evidence="1">
    <location>
        <begin position="60"/>
        <end position="83"/>
    </location>
</feature>
<reference evidence="3" key="1">
    <citation type="submission" date="2016-10" db="EMBL/GenBank/DDBJ databases">
        <authorList>
            <person name="Varghese N."/>
            <person name="Submissions S."/>
        </authorList>
    </citation>
    <scope>NUCLEOTIDE SEQUENCE [LARGE SCALE GENOMIC DNA]</scope>
    <source>
        <strain evidence="3">CGMCC 1.3431</strain>
    </source>
</reference>
<dbReference type="PANTHER" id="PTHR34980">
    <property type="entry name" value="INNER MEMBRANE PROTEIN-RELATED-RELATED"/>
    <property type="match status" value="1"/>
</dbReference>